<dbReference type="InterPro" id="IPR013783">
    <property type="entry name" value="Ig-like_fold"/>
</dbReference>
<evidence type="ECO:0000256" key="1">
    <source>
        <dbReference type="SAM" id="Phobius"/>
    </source>
</evidence>
<keyword evidence="4" id="KW-1185">Reference proteome</keyword>
<keyword evidence="1" id="KW-1133">Transmembrane helix</keyword>
<keyword evidence="1" id="KW-0812">Transmembrane</keyword>
<evidence type="ECO:0008006" key="5">
    <source>
        <dbReference type="Google" id="ProtNLM"/>
    </source>
</evidence>
<reference evidence="4" key="1">
    <citation type="submission" date="2016-06" db="EMBL/GenBank/DDBJ databases">
        <title>Four novel species of enterococci isolated from chicken manure.</title>
        <authorList>
            <person name="Van Tyne D."/>
        </authorList>
    </citation>
    <scope>NUCLEOTIDE SEQUENCE [LARGE SCALE GENOMIC DNA]</scope>
    <source>
        <strain evidence="4">JM9A</strain>
    </source>
</reference>
<reference evidence="3 4" key="2">
    <citation type="submission" date="2024-02" db="EMBL/GenBank/DDBJ databases">
        <title>The Genome Sequence of Enterococcus diestrammenae JM9A.</title>
        <authorList>
            <person name="Earl A."/>
            <person name="Manson A."/>
            <person name="Gilmore M."/>
            <person name="Sanders J."/>
            <person name="Shea T."/>
            <person name="Howe W."/>
            <person name="Livny J."/>
            <person name="Cuomo C."/>
            <person name="Neafsey D."/>
            <person name="Birren B."/>
        </authorList>
    </citation>
    <scope>NUCLEOTIDE SEQUENCE [LARGE SCALE GENOMIC DNA]</scope>
    <source>
        <strain evidence="3 4">JM9A</strain>
    </source>
</reference>
<feature type="transmembrane region" description="Helical" evidence="1">
    <location>
        <begin position="170"/>
        <end position="188"/>
    </location>
</feature>
<dbReference type="RefSeq" id="WP_161868629.1">
    <property type="nucleotide sequence ID" value="NZ_MAEI02000001.1"/>
</dbReference>
<dbReference type="EMBL" id="MAEI02000001">
    <property type="protein sequence ID" value="MEO1782028.1"/>
    <property type="molecule type" value="Genomic_DNA"/>
</dbReference>
<name>A0ABV0F1V6_9ENTE</name>
<organism evidence="3 4">
    <name type="scientific">Enterococcus diestrammenae</name>
    <dbReference type="NCBI Taxonomy" id="1155073"/>
    <lineage>
        <taxon>Bacteria</taxon>
        <taxon>Bacillati</taxon>
        <taxon>Bacillota</taxon>
        <taxon>Bacilli</taxon>
        <taxon>Lactobacillales</taxon>
        <taxon>Enterococcaceae</taxon>
        <taxon>Enterococcus</taxon>
    </lineage>
</organism>
<gene>
    <name evidence="3" type="ORF">BAU18_001621</name>
</gene>
<sequence>MKLKKVIFGLGILLGLFSSSSIALADGGNSSKIDSKKPVSLTIEQSENDSVNAYQVDLLKVNVEKSFDEKDASTFSIENSQEIDMSGHLTKHLTKLEQGYYRVTPLDSSRKPAQEPYYISLPVVEDGKVQYDVTLYPKKVKKSIVTGVNPTKEKLLQTGAKDLKIHKGLIATWILLTITGVGTIIWKLSGLHDKAK</sequence>
<evidence type="ECO:0000313" key="4">
    <source>
        <dbReference type="Proteomes" id="UP001429357"/>
    </source>
</evidence>
<comment type="caution">
    <text evidence="3">The sequence shown here is derived from an EMBL/GenBank/DDBJ whole genome shotgun (WGS) entry which is preliminary data.</text>
</comment>
<dbReference type="Gene3D" id="2.60.40.10">
    <property type="entry name" value="Immunoglobulins"/>
    <property type="match status" value="1"/>
</dbReference>
<evidence type="ECO:0000256" key="2">
    <source>
        <dbReference type="SAM" id="SignalP"/>
    </source>
</evidence>
<feature type="signal peptide" evidence="2">
    <location>
        <begin position="1"/>
        <end position="25"/>
    </location>
</feature>
<feature type="chain" id="PRO_5046395738" description="Gram-positive pilin subunit D1 N-terminal domain-containing protein" evidence="2">
    <location>
        <begin position="26"/>
        <end position="196"/>
    </location>
</feature>
<evidence type="ECO:0000313" key="3">
    <source>
        <dbReference type="EMBL" id="MEO1782028.1"/>
    </source>
</evidence>
<keyword evidence="2" id="KW-0732">Signal</keyword>
<accession>A0ABV0F1V6</accession>
<proteinExistence type="predicted"/>
<dbReference type="Proteomes" id="UP001429357">
    <property type="component" value="Unassembled WGS sequence"/>
</dbReference>
<protein>
    <recommendedName>
        <fullName evidence="5">Gram-positive pilin subunit D1 N-terminal domain-containing protein</fullName>
    </recommendedName>
</protein>
<keyword evidence="1" id="KW-0472">Membrane</keyword>